<evidence type="ECO:0000256" key="1">
    <source>
        <dbReference type="SAM" id="MobiDB-lite"/>
    </source>
</evidence>
<gene>
    <name evidence="3" type="ORF">QC761_300170</name>
</gene>
<dbReference type="Proteomes" id="UP001322138">
    <property type="component" value="Unassembled WGS sequence"/>
</dbReference>
<dbReference type="Pfam" id="PF12776">
    <property type="entry name" value="Myb_DNA-bind_3"/>
    <property type="match status" value="1"/>
</dbReference>
<feature type="region of interest" description="Disordered" evidence="1">
    <location>
        <begin position="1"/>
        <end position="27"/>
    </location>
</feature>
<accession>A0ABR0FIY1</accession>
<dbReference type="EMBL" id="JAFFGZ010000005">
    <property type="protein sequence ID" value="KAK4643913.1"/>
    <property type="molecule type" value="Genomic_DNA"/>
</dbReference>
<protein>
    <recommendedName>
        <fullName evidence="2">Myb/SANT-like domain-containing protein</fullName>
    </recommendedName>
</protein>
<proteinExistence type="predicted"/>
<dbReference type="GeneID" id="87896655"/>
<dbReference type="RefSeq" id="XP_062732889.1">
    <property type="nucleotide sequence ID" value="XM_062877173.1"/>
</dbReference>
<evidence type="ECO:0000259" key="2">
    <source>
        <dbReference type="Pfam" id="PF12776"/>
    </source>
</evidence>
<dbReference type="InterPro" id="IPR024752">
    <property type="entry name" value="Myb/SANT-like_dom"/>
</dbReference>
<evidence type="ECO:0000313" key="3">
    <source>
        <dbReference type="EMBL" id="KAK4643913.1"/>
    </source>
</evidence>
<comment type="caution">
    <text evidence="3">The sequence shown here is derived from an EMBL/GenBank/DDBJ whole genome shotgun (WGS) entry which is preliminary data.</text>
</comment>
<dbReference type="PANTHER" id="PTHR46929">
    <property type="entry name" value="EXPRESSED PROTEIN"/>
    <property type="match status" value="1"/>
</dbReference>
<feature type="region of interest" description="Disordered" evidence="1">
    <location>
        <begin position="154"/>
        <end position="185"/>
    </location>
</feature>
<organism evidence="3 4">
    <name type="scientific">Podospora bellae-mahoneyi</name>
    <dbReference type="NCBI Taxonomy" id="2093777"/>
    <lineage>
        <taxon>Eukaryota</taxon>
        <taxon>Fungi</taxon>
        <taxon>Dikarya</taxon>
        <taxon>Ascomycota</taxon>
        <taxon>Pezizomycotina</taxon>
        <taxon>Sordariomycetes</taxon>
        <taxon>Sordariomycetidae</taxon>
        <taxon>Sordariales</taxon>
        <taxon>Podosporaceae</taxon>
        <taxon>Podospora</taxon>
    </lineage>
</organism>
<feature type="domain" description="Myb/SANT-like" evidence="2">
    <location>
        <begin position="29"/>
        <end position="123"/>
    </location>
</feature>
<reference evidence="3 4" key="1">
    <citation type="journal article" date="2023" name="bioRxiv">
        <title>High-quality genome assemblies of four members of thePodospora anserinaspecies complex.</title>
        <authorList>
            <person name="Ament-Velasquez S.L."/>
            <person name="Vogan A.A."/>
            <person name="Wallerman O."/>
            <person name="Hartmann F."/>
            <person name="Gautier V."/>
            <person name="Silar P."/>
            <person name="Giraud T."/>
            <person name="Johannesson H."/>
        </authorList>
    </citation>
    <scope>NUCLEOTIDE SEQUENCE [LARGE SCALE GENOMIC DNA]</scope>
    <source>
        <strain evidence="3 4">CBS 112042</strain>
    </source>
</reference>
<name>A0ABR0FIY1_9PEZI</name>
<feature type="region of interest" description="Disordered" evidence="1">
    <location>
        <begin position="199"/>
        <end position="286"/>
    </location>
</feature>
<sequence length="435" mass="48229">MSDQDYGLAPPGAKPSDSTPGKHRGPRFTWNSQYEATFFRSLCESVNLGLREGSTFKPQAWDRAIQALIDKHNAYANKSHLINKSDNARKKYRLWIGLREDNSFYYNPQNRTVTGTEEAWARHLQKEPLARSLKGRPFEHEEYYEILFPDVPGSGGAPKRLTKPRRKGPDSLNSTDEPDAPGTSIMDMLTETSYLNPVQSHIAPPLPQQPSIVAPSMPTPLPAPSQQLSRPPAAMAPPPQPRASLPSTTSALTPPEENPQQPRKRMHAGDNAATTNQSIQSDKRRRTAPPNYIDLQQQQTHVATANNVNHTLHPALSNHATQSSGGSTSNSTGIAVASSHTVGTHPSLPTAPPVASDITVLAEALRGAKARPTWQEQAMEILFGDFREEDPDLQIKIAEKLLTDENKAMFFCKMPEPLRKHWVKRLREVHNNRVS</sequence>
<dbReference type="PANTHER" id="PTHR46929:SF3">
    <property type="entry name" value="MYB_SANT-LIKE DOMAIN-CONTAINING PROTEIN"/>
    <property type="match status" value="1"/>
</dbReference>
<evidence type="ECO:0000313" key="4">
    <source>
        <dbReference type="Proteomes" id="UP001322138"/>
    </source>
</evidence>
<keyword evidence="4" id="KW-1185">Reference proteome</keyword>